<dbReference type="PANTHER" id="PTHR10545:SF29">
    <property type="entry name" value="GH14572P-RELATED"/>
    <property type="match status" value="1"/>
</dbReference>
<name>A0A1L9VXE4_ASPGL</name>
<dbReference type="Gene3D" id="3.40.630.30">
    <property type="match status" value="1"/>
</dbReference>
<reference evidence="5" key="1">
    <citation type="journal article" date="2017" name="Genome Biol.">
        <title>Comparative genomics reveals high biological diversity and specific adaptations in the industrially and medically important fungal genus Aspergillus.</title>
        <authorList>
            <person name="de Vries R.P."/>
            <person name="Riley R."/>
            <person name="Wiebenga A."/>
            <person name="Aguilar-Osorio G."/>
            <person name="Amillis S."/>
            <person name="Uchima C.A."/>
            <person name="Anderluh G."/>
            <person name="Asadollahi M."/>
            <person name="Askin M."/>
            <person name="Barry K."/>
            <person name="Battaglia E."/>
            <person name="Bayram O."/>
            <person name="Benocci T."/>
            <person name="Braus-Stromeyer S.A."/>
            <person name="Caldana C."/>
            <person name="Canovas D."/>
            <person name="Cerqueira G.C."/>
            <person name="Chen F."/>
            <person name="Chen W."/>
            <person name="Choi C."/>
            <person name="Clum A."/>
            <person name="Dos Santos R.A."/>
            <person name="Damasio A.R."/>
            <person name="Diallinas G."/>
            <person name="Emri T."/>
            <person name="Fekete E."/>
            <person name="Flipphi M."/>
            <person name="Freyberg S."/>
            <person name="Gallo A."/>
            <person name="Gournas C."/>
            <person name="Habgood R."/>
            <person name="Hainaut M."/>
            <person name="Harispe M.L."/>
            <person name="Henrissat B."/>
            <person name="Hilden K.S."/>
            <person name="Hope R."/>
            <person name="Hossain A."/>
            <person name="Karabika E."/>
            <person name="Karaffa L."/>
            <person name="Karanyi Z."/>
            <person name="Krasevec N."/>
            <person name="Kuo A."/>
            <person name="Kusch H."/>
            <person name="LaButti K."/>
            <person name="Lagendijk E.L."/>
            <person name="Lapidus A."/>
            <person name="Levasseur A."/>
            <person name="Lindquist E."/>
            <person name="Lipzen A."/>
            <person name="Logrieco A.F."/>
            <person name="MacCabe A."/>
            <person name="Maekelae M.R."/>
            <person name="Malavazi I."/>
            <person name="Melin P."/>
            <person name="Meyer V."/>
            <person name="Mielnichuk N."/>
            <person name="Miskei M."/>
            <person name="Molnar A.P."/>
            <person name="Mule G."/>
            <person name="Ngan C.Y."/>
            <person name="Orejas M."/>
            <person name="Orosz E."/>
            <person name="Ouedraogo J.P."/>
            <person name="Overkamp K.M."/>
            <person name="Park H.-S."/>
            <person name="Perrone G."/>
            <person name="Piumi F."/>
            <person name="Punt P.J."/>
            <person name="Ram A.F."/>
            <person name="Ramon A."/>
            <person name="Rauscher S."/>
            <person name="Record E."/>
            <person name="Riano-Pachon D.M."/>
            <person name="Robert V."/>
            <person name="Roehrig J."/>
            <person name="Ruller R."/>
            <person name="Salamov A."/>
            <person name="Salih N.S."/>
            <person name="Samson R.A."/>
            <person name="Sandor E."/>
            <person name="Sanguinetti M."/>
            <person name="Schuetze T."/>
            <person name="Sepcic K."/>
            <person name="Shelest E."/>
            <person name="Sherlock G."/>
            <person name="Sophianopoulou V."/>
            <person name="Squina F.M."/>
            <person name="Sun H."/>
            <person name="Susca A."/>
            <person name="Todd R.B."/>
            <person name="Tsang A."/>
            <person name="Unkles S.E."/>
            <person name="van de Wiele N."/>
            <person name="van Rossen-Uffink D."/>
            <person name="Oliveira J.V."/>
            <person name="Vesth T.C."/>
            <person name="Visser J."/>
            <person name="Yu J.-H."/>
            <person name="Zhou M."/>
            <person name="Andersen M.R."/>
            <person name="Archer D.B."/>
            <person name="Baker S.E."/>
            <person name="Benoit I."/>
            <person name="Brakhage A.A."/>
            <person name="Braus G.H."/>
            <person name="Fischer R."/>
            <person name="Frisvad J.C."/>
            <person name="Goldman G.H."/>
            <person name="Houbraken J."/>
            <person name="Oakley B."/>
            <person name="Pocsi I."/>
            <person name="Scazzocchio C."/>
            <person name="Seiboth B."/>
            <person name="vanKuyk P.A."/>
            <person name="Wortman J."/>
            <person name="Dyer P.S."/>
            <person name="Grigoriev I.V."/>
        </authorList>
    </citation>
    <scope>NUCLEOTIDE SEQUENCE [LARGE SCALE GENOMIC DNA]</scope>
    <source>
        <strain evidence="5">CBS 516.65</strain>
    </source>
</reference>
<feature type="domain" description="N-acetyltransferase" evidence="3">
    <location>
        <begin position="47"/>
        <end position="184"/>
    </location>
</feature>
<evidence type="ECO:0000313" key="5">
    <source>
        <dbReference type="Proteomes" id="UP000184300"/>
    </source>
</evidence>
<dbReference type="EMBL" id="KV878889">
    <property type="protein sequence ID" value="OJJ88593.1"/>
    <property type="molecule type" value="Genomic_DNA"/>
</dbReference>
<evidence type="ECO:0000256" key="2">
    <source>
        <dbReference type="ARBA" id="ARBA00023315"/>
    </source>
</evidence>
<accession>A0A1L9VXE4</accession>
<dbReference type="STRING" id="1160497.A0A1L9VXE4"/>
<protein>
    <recommendedName>
        <fullName evidence="3">N-acetyltransferase domain-containing protein</fullName>
    </recommendedName>
</protein>
<dbReference type="AlphaFoldDB" id="A0A1L9VXE4"/>
<sequence>MPDQPDIRLATPESECITSNTPMDKHTHRILVRRPYNPPIHPRPSLPPILPLQSHRNPRLPLETLSFPNEPPKPGGAYTALITPPETPGNPSPAPVGMVLFYYNYSSWRAAPGIHLEQLYVQSSVRGGGYGFKLLKYLANKVVEIGGERVEWSVLRENEMSIRFYERVGAEGREEWVKMMLEGEGLGRLAGDIGVNVEN</sequence>
<dbReference type="RefSeq" id="XP_022405269.1">
    <property type="nucleotide sequence ID" value="XM_022549612.1"/>
</dbReference>
<dbReference type="GeneID" id="34465872"/>
<dbReference type="InterPro" id="IPR016181">
    <property type="entry name" value="Acyl_CoA_acyltransferase"/>
</dbReference>
<keyword evidence="2" id="KW-0012">Acyltransferase</keyword>
<evidence type="ECO:0000313" key="4">
    <source>
        <dbReference type="EMBL" id="OJJ88593.1"/>
    </source>
</evidence>
<dbReference type="InterPro" id="IPR051016">
    <property type="entry name" value="Diverse_Substrate_AcTransf"/>
</dbReference>
<keyword evidence="5" id="KW-1185">Reference proteome</keyword>
<dbReference type="CDD" id="cd04301">
    <property type="entry name" value="NAT_SF"/>
    <property type="match status" value="1"/>
</dbReference>
<dbReference type="Proteomes" id="UP000184300">
    <property type="component" value="Unassembled WGS sequence"/>
</dbReference>
<dbReference type="InterPro" id="IPR000182">
    <property type="entry name" value="GNAT_dom"/>
</dbReference>
<evidence type="ECO:0000259" key="3">
    <source>
        <dbReference type="PROSITE" id="PS51186"/>
    </source>
</evidence>
<keyword evidence="1" id="KW-0808">Transferase</keyword>
<dbReference type="OrthoDB" id="7305308at2759"/>
<dbReference type="PROSITE" id="PS51186">
    <property type="entry name" value="GNAT"/>
    <property type="match status" value="1"/>
</dbReference>
<organism evidence="4 5">
    <name type="scientific">Aspergillus glaucus CBS 516.65</name>
    <dbReference type="NCBI Taxonomy" id="1160497"/>
    <lineage>
        <taxon>Eukaryota</taxon>
        <taxon>Fungi</taxon>
        <taxon>Dikarya</taxon>
        <taxon>Ascomycota</taxon>
        <taxon>Pezizomycotina</taxon>
        <taxon>Eurotiomycetes</taxon>
        <taxon>Eurotiomycetidae</taxon>
        <taxon>Eurotiales</taxon>
        <taxon>Aspergillaceae</taxon>
        <taxon>Aspergillus</taxon>
        <taxon>Aspergillus subgen. Aspergillus</taxon>
    </lineage>
</organism>
<dbReference type="SUPFAM" id="SSF55729">
    <property type="entry name" value="Acyl-CoA N-acyltransferases (Nat)"/>
    <property type="match status" value="1"/>
</dbReference>
<gene>
    <name evidence="4" type="ORF">ASPGLDRAFT_723803</name>
</gene>
<dbReference type="Pfam" id="PF00583">
    <property type="entry name" value="Acetyltransf_1"/>
    <property type="match status" value="1"/>
</dbReference>
<dbReference type="GO" id="GO:0008080">
    <property type="term" value="F:N-acetyltransferase activity"/>
    <property type="evidence" value="ECO:0007669"/>
    <property type="project" value="UniProtKB-ARBA"/>
</dbReference>
<proteinExistence type="predicted"/>
<dbReference type="VEuPathDB" id="FungiDB:ASPGLDRAFT_723803"/>
<evidence type="ECO:0000256" key="1">
    <source>
        <dbReference type="ARBA" id="ARBA00022679"/>
    </source>
</evidence>
<dbReference type="PANTHER" id="PTHR10545">
    <property type="entry name" value="DIAMINE N-ACETYLTRANSFERASE"/>
    <property type="match status" value="1"/>
</dbReference>